<protein>
    <submittedName>
        <fullName evidence="1">Uncharacterized protein</fullName>
    </submittedName>
</protein>
<evidence type="ECO:0000313" key="1">
    <source>
        <dbReference type="EMBL" id="MPC50132.1"/>
    </source>
</evidence>
<dbReference type="AlphaFoldDB" id="A0A5B7FUA2"/>
<organism evidence="1 2">
    <name type="scientific">Portunus trituberculatus</name>
    <name type="common">Swimming crab</name>
    <name type="synonym">Neptunus trituberculatus</name>
    <dbReference type="NCBI Taxonomy" id="210409"/>
    <lineage>
        <taxon>Eukaryota</taxon>
        <taxon>Metazoa</taxon>
        <taxon>Ecdysozoa</taxon>
        <taxon>Arthropoda</taxon>
        <taxon>Crustacea</taxon>
        <taxon>Multicrustacea</taxon>
        <taxon>Malacostraca</taxon>
        <taxon>Eumalacostraca</taxon>
        <taxon>Eucarida</taxon>
        <taxon>Decapoda</taxon>
        <taxon>Pleocyemata</taxon>
        <taxon>Brachyura</taxon>
        <taxon>Eubrachyura</taxon>
        <taxon>Portunoidea</taxon>
        <taxon>Portunidae</taxon>
        <taxon>Portuninae</taxon>
        <taxon>Portunus</taxon>
    </lineage>
</organism>
<gene>
    <name evidence="1" type="ORF">E2C01_043954</name>
</gene>
<keyword evidence="2" id="KW-1185">Reference proteome</keyword>
<accession>A0A5B7FUA2</accession>
<proteinExistence type="predicted"/>
<evidence type="ECO:0000313" key="2">
    <source>
        <dbReference type="Proteomes" id="UP000324222"/>
    </source>
</evidence>
<sequence length="149" mass="16874">MDEAVLPYFFHAPAPITNKSCHISQSSPSEFIRDVNLRQTFKLLHKLQYRYPMTKTQVQRLNGKQKTTKQVATLYYLGKYFVHSLAIKKITLIEGDFLASYLLNPSECSRTAVGEVVNGNDFISFIQQVNNAVGPNVACATRHKHSLLL</sequence>
<reference evidence="1 2" key="1">
    <citation type="submission" date="2019-05" db="EMBL/GenBank/DDBJ databases">
        <title>Another draft genome of Portunus trituberculatus and its Hox gene families provides insights of decapod evolution.</title>
        <authorList>
            <person name="Jeong J.-H."/>
            <person name="Song I."/>
            <person name="Kim S."/>
            <person name="Choi T."/>
            <person name="Kim D."/>
            <person name="Ryu S."/>
            <person name="Kim W."/>
        </authorList>
    </citation>
    <scope>NUCLEOTIDE SEQUENCE [LARGE SCALE GENOMIC DNA]</scope>
    <source>
        <tissue evidence="1">Muscle</tissue>
    </source>
</reference>
<dbReference type="EMBL" id="VSRR010009298">
    <property type="protein sequence ID" value="MPC50132.1"/>
    <property type="molecule type" value="Genomic_DNA"/>
</dbReference>
<name>A0A5B7FUA2_PORTR</name>
<dbReference type="Proteomes" id="UP000324222">
    <property type="component" value="Unassembled WGS sequence"/>
</dbReference>
<comment type="caution">
    <text evidence="1">The sequence shown here is derived from an EMBL/GenBank/DDBJ whole genome shotgun (WGS) entry which is preliminary data.</text>
</comment>